<name>A0AAV1IXW6_9NEOP</name>
<sequence>MYKRMFVIILISVQTECRSYTKYENNNPIGLVDASDGDELIIDELKNDDTGYDTARLRDNELIRIRRQNDDDEFDDDEGGYVLLPGKKNDQDFGWNVESCPEGKIRAPWGKCVTCAEYMEKLKKKGPGC</sequence>
<dbReference type="Proteomes" id="UP001497472">
    <property type="component" value="Unassembled WGS sequence"/>
</dbReference>
<reference evidence="1 2" key="1">
    <citation type="submission" date="2023-11" db="EMBL/GenBank/DDBJ databases">
        <authorList>
            <person name="Okamura Y."/>
        </authorList>
    </citation>
    <scope>NUCLEOTIDE SEQUENCE [LARGE SCALE GENOMIC DNA]</scope>
</reference>
<gene>
    <name evidence="1" type="ORF">LNINA_LOCUS996</name>
</gene>
<evidence type="ECO:0000313" key="2">
    <source>
        <dbReference type="Proteomes" id="UP001497472"/>
    </source>
</evidence>
<organism evidence="1 2">
    <name type="scientific">Leptosia nina</name>
    <dbReference type="NCBI Taxonomy" id="320188"/>
    <lineage>
        <taxon>Eukaryota</taxon>
        <taxon>Metazoa</taxon>
        <taxon>Ecdysozoa</taxon>
        <taxon>Arthropoda</taxon>
        <taxon>Hexapoda</taxon>
        <taxon>Insecta</taxon>
        <taxon>Pterygota</taxon>
        <taxon>Neoptera</taxon>
        <taxon>Endopterygota</taxon>
        <taxon>Lepidoptera</taxon>
        <taxon>Glossata</taxon>
        <taxon>Ditrysia</taxon>
        <taxon>Papilionoidea</taxon>
        <taxon>Pieridae</taxon>
        <taxon>Pierinae</taxon>
        <taxon>Leptosia</taxon>
    </lineage>
</organism>
<protein>
    <submittedName>
        <fullName evidence="1">Uncharacterized protein</fullName>
    </submittedName>
</protein>
<comment type="caution">
    <text evidence="1">The sequence shown here is derived from an EMBL/GenBank/DDBJ whole genome shotgun (WGS) entry which is preliminary data.</text>
</comment>
<proteinExistence type="predicted"/>
<keyword evidence="2" id="KW-1185">Reference proteome</keyword>
<accession>A0AAV1IXW6</accession>
<evidence type="ECO:0000313" key="1">
    <source>
        <dbReference type="EMBL" id="CAK1540978.1"/>
    </source>
</evidence>
<dbReference type="AlphaFoldDB" id="A0AAV1IXW6"/>
<dbReference type="EMBL" id="CAVLEF010000002">
    <property type="protein sequence ID" value="CAK1540978.1"/>
    <property type="molecule type" value="Genomic_DNA"/>
</dbReference>